<dbReference type="Gene3D" id="3.30.460.10">
    <property type="entry name" value="Beta Polymerase, domain 2"/>
    <property type="match status" value="1"/>
</dbReference>
<evidence type="ECO:0000256" key="2">
    <source>
        <dbReference type="RuleBase" id="RU003847"/>
    </source>
</evidence>
<dbReference type="SUPFAM" id="SSF55021">
    <property type="entry name" value="ACT-like"/>
    <property type="match status" value="1"/>
</dbReference>
<dbReference type="SMART" id="SM00954">
    <property type="entry name" value="RelA_SpoT"/>
    <property type="match status" value="1"/>
</dbReference>
<dbReference type="CDD" id="cd01668">
    <property type="entry name" value="TGS_RSH"/>
    <property type="match status" value="1"/>
</dbReference>
<dbReference type="FunFam" id="3.10.20.30:FF:000002">
    <property type="entry name" value="GTP pyrophosphokinase (RelA/SpoT)"/>
    <property type="match status" value="1"/>
</dbReference>
<dbReference type="Gene3D" id="3.30.70.260">
    <property type="match status" value="1"/>
</dbReference>
<evidence type="ECO:0000259" key="6">
    <source>
        <dbReference type="PROSITE" id="PS51880"/>
    </source>
</evidence>
<dbReference type="InterPro" id="IPR002912">
    <property type="entry name" value="ACT_dom"/>
</dbReference>
<dbReference type="PROSITE" id="PS51831">
    <property type="entry name" value="HD"/>
    <property type="match status" value="1"/>
</dbReference>
<evidence type="ECO:0000259" key="5">
    <source>
        <dbReference type="PROSITE" id="PS51831"/>
    </source>
</evidence>
<comment type="pathway">
    <text evidence="1">Purine metabolism.</text>
</comment>
<dbReference type="InterPro" id="IPR033655">
    <property type="entry name" value="TGS_RelA/SpoT"/>
</dbReference>
<dbReference type="Gene3D" id="3.10.20.30">
    <property type="match status" value="1"/>
</dbReference>
<evidence type="ECO:0000256" key="1">
    <source>
        <dbReference type="ARBA" id="ARBA00025704"/>
    </source>
</evidence>
<dbReference type="SUPFAM" id="SSF81271">
    <property type="entry name" value="TGS-like"/>
    <property type="match status" value="1"/>
</dbReference>
<dbReference type="InterPro" id="IPR045865">
    <property type="entry name" value="ACT-like_dom_sf"/>
</dbReference>
<protein>
    <submittedName>
        <fullName evidence="7">Putative GTP diphosphokinase</fullName>
    </submittedName>
</protein>
<dbReference type="InterPro" id="IPR004095">
    <property type="entry name" value="TGS"/>
</dbReference>
<dbReference type="InterPro" id="IPR012675">
    <property type="entry name" value="Beta-grasp_dom_sf"/>
</dbReference>
<name>W0FGT8_9BACT</name>
<dbReference type="InterPro" id="IPR045600">
    <property type="entry name" value="RelA/SpoT_AH_RIS"/>
</dbReference>
<dbReference type="GO" id="GO:0016301">
    <property type="term" value="F:kinase activity"/>
    <property type="evidence" value="ECO:0007669"/>
    <property type="project" value="UniProtKB-KW"/>
</dbReference>
<dbReference type="FunFam" id="1.10.3210.10:FF:000001">
    <property type="entry name" value="GTP pyrophosphokinase RelA"/>
    <property type="match status" value="1"/>
</dbReference>
<accession>W0FGT8</accession>
<dbReference type="CDD" id="cd05399">
    <property type="entry name" value="NT_Rel-Spo_like"/>
    <property type="match status" value="1"/>
</dbReference>
<dbReference type="AlphaFoldDB" id="W0FGT8"/>
<dbReference type="PROSITE" id="PS51671">
    <property type="entry name" value="ACT"/>
    <property type="match status" value="1"/>
</dbReference>
<comment type="function">
    <text evidence="2">In eubacteria ppGpp (guanosine 3'-diphosphate 5'-diphosphate) is a mediator of the stringent response that coordinates a variety of cellular activities in response to changes in nutritional abundance.</text>
</comment>
<dbReference type="PANTHER" id="PTHR21262:SF31">
    <property type="entry name" value="GTP PYROPHOSPHOKINASE"/>
    <property type="match status" value="1"/>
</dbReference>
<dbReference type="FunFam" id="3.30.460.10:FF:000001">
    <property type="entry name" value="GTP pyrophosphokinase RelA"/>
    <property type="match status" value="1"/>
</dbReference>
<dbReference type="InterPro" id="IPR006674">
    <property type="entry name" value="HD_domain"/>
</dbReference>
<sequence length="861" mass="98419">MSKNDGTIYYTEEELQEREYLADVTLIPDIPEDISEQFEEVLETYKEYSRKDSQSDEEDGQSKQEEFLRKAFVFAYKAHRNQKRKTGEPYIIHPIAVAKILADLKVDSQTLAASLLHDTIEDTVADSMMLTDEFGATVTSLVEGVTKLNTKLEDVVYDTKTDIQASNVRKMLLAMTNDIRIIFIKLADRLHNMRTLKFQSPDKQIEKAQETLDIYVPLAGRFGIYRIKWELEDLCLMYLHPDDYNMLIKLVSGDRNEREDFMETVISEIRTKLTENGITHFDIEGRPKHFFSIYKKMHDKGKTIDEIYDLYACRIIVDEVTECYQVLGIIHEIYKHVPGRFKDYIAMPKENKYQSIHTTVVSHVGIPFEVQIRTYRMHQTAEYGIAAHWHYKEEGSSSEFKADKFDEKIDEVRQIIETQTELSDSSEFLESLKMSIAPDEIFVYTPKHELIKLPIGSCPIDFAYAIHSGIGNHMHGAKVNGRIVPLSYTLKNSDIVEVLSSEKLVKGPSRDWLKIVTTPNARSKINAWFKKEARGENIEAGKNELTREIERNGFDPSKLLMHRSLETILKRNNFQGIDDMYAAIGYGSISVIKVFSRLRDDYIRSCTEEERAALGYRVTADGNVAYNPKDLPIQLGKFDQSHSKGKNEPAKGRDSSSKQVQDYDVDLINVMNSDPHQIANKARAGDIEEAQSRNAKILAGKRAHAASEVVVDGLEGVATHLANCCHPVFGDEIIGYVTQENGVGIHKKTCNNIQNILKNRNNSQKDLEKYQRLVNTKWLAKAQFANYDVRLVVVCTDRQKLLLDVLDKINEERINVKALKTVVDGQTARIFITVNISGKEQYDRLVSRILTVRDVSDVIRD</sequence>
<dbReference type="PANTHER" id="PTHR21262">
    <property type="entry name" value="GUANOSINE-3',5'-BIS DIPHOSPHATE 3'-PYROPHOSPHOHYDROLASE"/>
    <property type="match status" value="1"/>
</dbReference>
<dbReference type="CDD" id="cd00077">
    <property type="entry name" value="HDc"/>
    <property type="match status" value="1"/>
</dbReference>
<feature type="domain" description="ACT" evidence="4">
    <location>
        <begin position="790"/>
        <end position="861"/>
    </location>
</feature>
<keyword evidence="7" id="KW-0418">Kinase</keyword>
<dbReference type="InterPro" id="IPR007685">
    <property type="entry name" value="RelA_SpoT"/>
</dbReference>
<dbReference type="Pfam" id="PF13328">
    <property type="entry name" value="HD_4"/>
    <property type="match status" value="1"/>
</dbReference>
<dbReference type="Gene3D" id="1.10.3210.10">
    <property type="entry name" value="Hypothetical protein af1432"/>
    <property type="match status" value="1"/>
</dbReference>
<dbReference type="InterPro" id="IPR004811">
    <property type="entry name" value="RelA/Spo_fam"/>
</dbReference>
<evidence type="ECO:0000256" key="3">
    <source>
        <dbReference type="SAM" id="MobiDB-lite"/>
    </source>
</evidence>
<reference evidence="7" key="1">
    <citation type="journal article" date="2013" name="PLoS ONE">
        <title>Metagenomic insights into the carbohydrate-active enzymes carried by the microorganisms adhering to solid digesta in the rumen of cows.</title>
        <authorList>
            <person name="Wang L."/>
            <person name="Hatem A."/>
            <person name="Catalyurek U.V."/>
            <person name="Morrison M."/>
            <person name="Yu Z."/>
        </authorList>
    </citation>
    <scope>NUCLEOTIDE SEQUENCE</scope>
</reference>
<dbReference type="SMART" id="SM00471">
    <property type="entry name" value="HDc"/>
    <property type="match status" value="1"/>
</dbReference>
<organism evidence="7">
    <name type="scientific">uncultured bacterium Contig1759</name>
    <dbReference type="NCBI Taxonomy" id="1393502"/>
    <lineage>
        <taxon>Bacteria</taxon>
        <taxon>environmental samples</taxon>
    </lineage>
</organism>
<dbReference type="Pfam" id="PF02824">
    <property type="entry name" value="TGS"/>
    <property type="match status" value="1"/>
</dbReference>
<feature type="compositionally biased region" description="Basic and acidic residues" evidence="3">
    <location>
        <begin position="639"/>
        <end position="656"/>
    </location>
</feature>
<dbReference type="InterPro" id="IPR012676">
    <property type="entry name" value="TGS-like"/>
</dbReference>
<feature type="domain" description="HD" evidence="5">
    <location>
        <begin position="90"/>
        <end position="193"/>
    </location>
</feature>
<feature type="domain" description="TGS" evidence="6">
    <location>
        <begin position="439"/>
        <end position="500"/>
    </location>
</feature>
<dbReference type="Pfam" id="PF04607">
    <property type="entry name" value="RelA_SpoT"/>
    <property type="match status" value="1"/>
</dbReference>
<dbReference type="GO" id="GO:0005886">
    <property type="term" value="C:plasma membrane"/>
    <property type="evidence" value="ECO:0007669"/>
    <property type="project" value="TreeGrafter"/>
</dbReference>
<dbReference type="SUPFAM" id="SSF81301">
    <property type="entry name" value="Nucleotidyltransferase"/>
    <property type="match status" value="1"/>
</dbReference>
<dbReference type="EMBL" id="KC246778">
    <property type="protein sequence ID" value="AHF23886.1"/>
    <property type="molecule type" value="Genomic_DNA"/>
</dbReference>
<evidence type="ECO:0000259" key="4">
    <source>
        <dbReference type="PROSITE" id="PS51671"/>
    </source>
</evidence>
<dbReference type="InterPro" id="IPR043519">
    <property type="entry name" value="NT_sf"/>
</dbReference>
<dbReference type="GO" id="GO:0015969">
    <property type="term" value="P:guanosine tetraphosphate metabolic process"/>
    <property type="evidence" value="ECO:0007669"/>
    <property type="project" value="InterPro"/>
</dbReference>
<dbReference type="InterPro" id="IPR003607">
    <property type="entry name" value="HD/PDEase_dom"/>
</dbReference>
<dbReference type="Pfam" id="PF13291">
    <property type="entry name" value="ACT_4"/>
    <property type="match status" value="1"/>
</dbReference>
<keyword evidence="7" id="KW-0808">Transferase</keyword>
<dbReference type="CDD" id="cd04876">
    <property type="entry name" value="ACT_RelA-SpoT"/>
    <property type="match status" value="1"/>
</dbReference>
<dbReference type="Pfam" id="PF19296">
    <property type="entry name" value="RelA_AH_RIS"/>
    <property type="match status" value="1"/>
</dbReference>
<dbReference type="NCBIfam" id="TIGR00691">
    <property type="entry name" value="spoT_relA"/>
    <property type="match status" value="1"/>
</dbReference>
<dbReference type="PROSITE" id="PS51880">
    <property type="entry name" value="TGS"/>
    <property type="match status" value="1"/>
</dbReference>
<feature type="region of interest" description="Disordered" evidence="3">
    <location>
        <begin position="636"/>
        <end position="659"/>
    </location>
</feature>
<proteinExistence type="inferred from homology"/>
<evidence type="ECO:0000313" key="7">
    <source>
        <dbReference type="EMBL" id="AHF23886.1"/>
    </source>
</evidence>
<comment type="similarity">
    <text evidence="2">Belongs to the relA/spoT family.</text>
</comment>
<dbReference type="SUPFAM" id="SSF109604">
    <property type="entry name" value="HD-domain/PDEase-like"/>
    <property type="match status" value="1"/>
</dbReference>